<dbReference type="InterPro" id="IPR003444">
    <property type="entry name" value="MraZ"/>
</dbReference>
<dbReference type="Gene3D" id="3.40.1550.20">
    <property type="entry name" value="Transcriptional regulator MraZ domain"/>
    <property type="match status" value="1"/>
</dbReference>
<dbReference type="eggNOG" id="COG2001">
    <property type="taxonomic scope" value="Bacteria"/>
</dbReference>
<evidence type="ECO:0000256" key="6">
    <source>
        <dbReference type="ARBA" id="ARBA00023163"/>
    </source>
</evidence>
<keyword evidence="2 7" id="KW-0963">Cytoplasm</keyword>
<comment type="similarity">
    <text evidence="7">Belongs to the MraZ family.</text>
</comment>
<feature type="domain" description="SpoVT-AbrB" evidence="8">
    <location>
        <begin position="83"/>
        <end position="126"/>
    </location>
</feature>
<evidence type="ECO:0000313" key="9">
    <source>
        <dbReference type="EMBL" id="GAK46670.1"/>
    </source>
</evidence>
<dbReference type="PROSITE" id="PS51740">
    <property type="entry name" value="SPOVT_ABRB"/>
    <property type="match status" value="2"/>
</dbReference>
<dbReference type="GO" id="GO:0003700">
    <property type="term" value="F:DNA-binding transcription factor activity"/>
    <property type="evidence" value="ECO:0007669"/>
    <property type="project" value="UniProtKB-UniRule"/>
</dbReference>
<comment type="subunit">
    <text evidence="7">Forms oligomers.</text>
</comment>
<dbReference type="InterPro" id="IPR007159">
    <property type="entry name" value="SpoVT-AbrB_dom"/>
</dbReference>
<comment type="caution">
    <text evidence="9">The sequence shown here is derived from an EMBL/GenBank/DDBJ whole genome shotgun (WGS) entry which is preliminary data.</text>
</comment>
<evidence type="ECO:0000256" key="1">
    <source>
        <dbReference type="ARBA" id="ARBA00013860"/>
    </source>
</evidence>
<accession>A0A081BF52</accession>
<evidence type="ECO:0000256" key="3">
    <source>
        <dbReference type="ARBA" id="ARBA00022737"/>
    </source>
</evidence>
<evidence type="ECO:0000256" key="7">
    <source>
        <dbReference type="HAMAP-Rule" id="MF_01008"/>
    </source>
</evidence>
<dbReference type="InterPro" id="IPR020603">
    <property type="entry name" value="MraZ_dom"/>
</dbReference>
<dbReference type="STRING" id="1333998.M2A_3169"/>
<sequence length="171" mass="18106">MESFRGTFTNKVDAKGRVSVPAKFRAVVAAQGFNGMTCFPSFLGQFLEGGGPAFTAEIDAILNKLPPFSPERDQLAAILVGNAVDLMFDGDGRVVLPREFMDHAGITDQVTFVGMTNKFQLWSPSGYEVFRAEALRQASGHTGLLSEAFSALTGSRTVQPPSGGGQSGGAQ</sequence>
<dbReference type="InterPro" id="IPR035644">
    <property type="entry name" value="MraZ_C"/>
</dbReference>
<evidence type="ECO:0000256" key="5">
    <source>
        <dbReference type="ARBA" id="ARBA00023125"/>
    </source>
</evidence>
<keyword evidence="3" id="KW-0677">Repeat</keyword>
<protein>
    <recommendedName>
        <fullName evidence="1 7">Transcriptional regulator MraZ</fullName>
    </recommendedName>
</protein>
<dbReference type="Proteomes" id="UP000028702">
    <property type="component" value="Unassembled WGS sequence"/>
</dbReference>
<dbReference type="PANTHER" id="PTHR34701">
    <property type="entry name" value="TRANSCRIPTIONAL REGULATOR MRAZ"/>
    <property type="match status" value="1"/>
</dbReference>
<proteinExistence type="inferred from homology"/>
<evidence type="ECO:0000256" key="4">
    <source>
        <dbReference type="ARBA" id="ARBA00023015"/>
    </source>
</evidence>
<evidence type="ECO:0000259" key="8">
    <source>
        <dbReference type="PROSITE" id="PS51740"/>
    </source>
</evidence>
<dbReference type="GO" id="GO:0005737">
    <property type="term" value="C:cytoplasm"/>
    <property type="evidence" value="ECO:0007669"/>
    <property type="project" value="UniProtKB-UniRule"/>
</dbReference>
<dbReference type="GO" id="GO:0009295">
    <property type="term" value="C:nucleoid"/>
    <property type="evidence" value="ECO:0007669"/>
    <property type="project" value="UniProtKB-SubCell"/>
</dbReference>
<evidence type="ECO:0000256" key="2">
    <source>
        <dbReference type="ARBA" id="ARBA00022490"/>
    </source>
</evidence>
<dbReference type="PANTHER" id="PTHR34701:SF1">
    <property type="entry name" value="TRANSCRIPTIONAL REGULATOR MRAZ"/>
    <property type="match status" value="1"/>
</dbReference>
<feature type="domain" description="SpoVT-AbrB" evidence="8">
    <location>
        <begin position="7"/>
        <end position="53"/>
    </location>
</feature>
<dbReference type="GO" id="GO:2000143">
    <property type="term" value="P:negative regulation of DNA-templated transcription initiation"/>
    <property type="evidence" value="ECO:0007669"/>
    <property type="project" value="TreeGrafter"/>
</dbReference>
<dbReference type="CDD" id="cd16321">
    <property type="entry name" value="MraZ_C"/>
    <property type="match status" value="1"/>
</dbReference>
<keyword evidence="6 7" id="KW-0804">Transcription</keyword>
<dbReference type="InterPro" id="IPR035642">
    <property type="entry name" value="MraZ_N"/>
</dbReference>
<gene>
    <name evidence="7" type="primary">mraZ</name>
    <name evidence="9" type="ORF">M2A_3169</name>
</gene>
<dbReference type="RefSeq" id="WP_045449525.1">
    <property type="nucleotide sequence ID" value="NZ_BBIO01000024.1"/>
</dbReference>
<keyword evidence="4 7" id="KW-0805">Transcription regulation</keyword>
<evidence type="ECO:0000313" key="10">
    <source>
        <dbReference type="Proteomes" id="UP000028702"/>
    </source>
</evidence>
<dbReference type="HAMAP" id="MF_01008">
    <property type="entry name" value="MraZ"/>
    <property type="match status" value="1"/>
</dbReference>
<dbReference type="GO" id="GO:0000976">
    <property type="term" value="F:transcription cis-regulatory region binding"/>
    <property type="evidence" value="ECO:0007669"/>
    <property type="project" value="TreeGrafter"/>
</dbReference>
<dbReference type="AlphaFoldDB" id="A0A081BF52"/>
<organism evidence="9 10">
    <name type="scientific">Tepidicaulis marinus</name>
    <dbReference type="NCBI Taxonomy" id="1333998"/>
    <lineage>
        <taxon>Bacteria</taxon>
        <taxon>Pseudomonadati</taxon>
        <taxon>Pseudomonadota</taxon>
        <taxon>Alphaproteobacteria</taxon>
        <taxon>Hyphomicrobiales</taxon>
        <taxon>Parvibaculaceae</taxon>
        <taxon>Tepidicaulis</taxon>
    </lineage>
</organism>
<comment type="subcellular location">
    <subcellularLocation>
        <location evidence="7">Cytoplasm</location>
        <location evidence="7">Nucleoid</location>
    </subcellularLocation>
</comment>
<dbReference type="Pfam" id="PF02381">
    <property type="entry name" value="MraZ"/>
    <property type="match status" value="1"/>
</dbReference>
<name>A0A081BF52_9HYPH</name>
<dbReference type="SUPFAM" id="SSF89447">
    <property type="entry name" value="AbrB/MazE/MraZ-like"/>
    <property type="match status" value="1"/>
</dbReference>
<dbReference type="CDD" id="cd16320">
    <property type="entry name" value="MraZ_N"/>
    <property type="match status" value="1"/>
</dbReference>
<reference evidence="9 10" key="1">
    <citation type="submission" date="2014-07" db="EMBL/GenBank/DDBJ databases">
        <title>Tepidicaulis marinum gen. nov., sp. nov., a novel marine bacterium denitrifying nitrate to nitrous oxide strictly under microaerobic conditions.</title>
        <authorList>
            <person name="Takeuchi M."/>
            <person name="Yamagishi T."/>
            <person name="Kamagata Y."/>
            <person name="Oshima K."/>
            <person name="Hattori M."/>
            <person name="Katayama T."/>
            <person name="Hanada S."/>
            <person name="Tamaki H."/>
            <person name="Marumo K."/>
            <person name="Maeda H."/>
            <person name="Nedachi M."/>
            <person name="Iwasaki W."/>
            <person name="Suwa Y."/>
            <person name="Sakata S."/>
        </authorList>
    </citation>
    <scope>NUCLEOTIDE SEQUENCE [LARGE SCALE GENOMIC DNA]</scope>
    <source>
        <strain evidence="9 10">MA2</strain>
    </source>
</reference>
<dbReference type="InterPro" id="IPR037914">
    <property type="entry name" value="SpoVT-AbrB_sf"/>
</dbReference>
<dbReference type="EMBL" id="BBIO01000024">
    <property type="protein sequence ID" value="GAK46670.1"/>
    <property type="molecule type" value="Genomic_DNA"/>
</dbReference>
<dbReference type="InterPro" id="IPR038619">
    <property type="entry name" value="MraZ_sf"/>
</dbReference>
<keyword evidence="10" id="KW-1185">Reference proteome</keyword>
<keyword evidence="5 7" id="KW-0238">DNA-binding</keyword>